<protein>
    <recommendedName>
        <fullName evidence="9">4-hydroxy-tetrahydrodipicolinate reductase</fullName>
        <ecNumber evidence="9">1.17.1.8</ecNumber>
    </recommendedName>
</protein>
<dbReference type="Gene3D" id="3.30.360.10">
    <property type="entry name" value="Dihydrodipicolinate Reductase, domain 2"/>
    <property type="match status" value="1"/>
</dbReference>
<dbReference type="EC" id="1.17.1.8" evidence="9"/>
<evidence type="ECO:0000256" key="11">
    <source>
        <dbReference type="ARBA" id="ARBA00049396"/>
    </source>
</evidence>
<dbReference type="InterPro" id="IPR022663">
    <property type="entry name" value="DapB_C"/>
</dbReference>
<feature type="domain" description="Dihydrodipicolinate reductase C-terminal" evidence="13">
    <location>
        <begin position="155"/>
        <end position="265"/>
    </location>
</feature>
<dbReference type="PANTHER" id="PTHR20836:SF0">
    <property type="entry name" value="4-HYDROXY-TETRAHYDRODIPICOLINATE REDUCTASE 1, CHLOROPLASTIC-RELATED"/>
    <property type="match status" value="1"/>
</dbReference>
<keyword evidence="2" id="KW-0028">Amino-acid biosynthesis</keyword>
<evidence type="ECO:0000313" key="14">
    <source>
        <dbReference type="EMBL" id="SEM90926.1"/>
    </source>
</evidence>
<evidence type="ECO:0000256" key="7">
    <source>
        <dbReference type="ARBA" id="ARBA00023154"/>
    </source>
</evidence>
<keyword evidence="5" id="KW-0560">Oxidoreductase</keyword>
<dbReference type="PANTHER" id="PTHR20836">
    <property type="entry name" value="DIHYDRODIPICOLINATE REDUCTASE"/>
    <property type="match status" value="1"/>
</dbReference>
<evidence type="ECO:0000259" key="12">
    <source>
        <dbReference type="Pfam" id="PF01113"/>
    </source>
</evidence>
<sequence length="277" mass="30567">MTNRAGFAVLIHIHCPFKLYMIMKIGLIGFGKAGKAVANVILGSKDFSLEWVLKNKSEPGLSTAKVALNIEADDASIIYSRSGMEMDRFFEIHPVDIIVDFSDAESILQYGSTAASHRIKIISAISHYQEEQIAYLEELSKSTTVFWSPNITLGVNYLLFAASLLKNIAPGVDIELIEEHFKAKSGVSGTAVRIAETLDLETDSINSVRAGGIVGKHEVIFGFPYQTVRLVHESISREAFGSGALFVAENLKDKKEGFYNFEDILRPYFFDQASSLS</sequence>
<dbReference type="GO" id="GO:0009089">
    <property type="term" value="P:lysine biosynthetic process via diaminopimelate"/>
    <property type="evidence" value="ECO:0007669"/>
    <property type="project" value="InterPro"/>
</dbReference>
<evidence type="ECO:0000256" key="8">
    <source>
        <dbReference type="ARBA" id="ARBA00037922"/>
    </source>
</evidence>
<keyword evidence="7" id="KW-0457">Lysine biosynthesis</keyword>
<keyword evidence="6" id="KW-0520">NAD</keyword>
<dbReference type="Pfam" id="PF05173">
    <property type="entry name" value="DapB_C"/>
    <property type="match status" value="1"/>
</dbReference>
<keyword evidence="15" id="KW-1185">Reference proteome</keyword>
<evidence type="ECO:0000256" key="5">
    <source>
        <dbReference type="ARBA" id="ARBA00023002"/>
    </source>
</evidence>
<evidence type="ECO:0000256" key="9">
    <source>
        <dbReference type="ARBA" id="ARBA00038983"/>
    </source>
</evidence>
<dbReference type="InterPro" id="IPR023940">
    <property type="entry name" value="DHDPR_bac"/>
</dbReference>
<dbReference type="Gene3D" id="3.40.50.720">
    <property type="entry name" value="NAD(P)-binding Rossmann-like Domain"/>
    <property type="match status" value="1"/>
</dbReference>
<comment type="pathway">
    <text evidence="8">Amino-acid biosynthesis; L-lysine biosynthesis via DAP pathway; (S)-tetrahydrodipicolinate from L-aspartate: step 4/4.</text>
</comment>
<comment type="catalytic activity">
    <reaction evidence="10">
        <text>(S)-2,3,4,5-tetrahydrodipicolinate + NADP(+) + H2O = (2S,4S)-4-hydroxy-2,3,4,5-tetrahydrodipicolinate + NADPH + H(+)</text>
        <dbReference type="Rhea" id="RHEA:35331"/>
        <dbReference type="ChEBI" id="CHEBI:15377"/>
        <dbReference type="ChEBI" id="CHEBI:15378"/>
        <dbReference type="ChEBI" id="CHEBI:16845"/>
        <dbReference type="ChEBI" id="CHEBI:57783"/>
        <dbReference type="ChEBI" id="CHEBI:58349"/>
        <dbReference type="ChEBI" id="CHEBI:67139"/>
        <dbReference type="EC" id="1.17.1.8"/>
    </reaction>
</comment>
<dbReference type="Pfam" id="PF01113">
    <property type="entry name" value="DapB_N"/>
    <property type="match status" value="1"/>
</dbReference>
<dbReference type="GO" id="GO:0005829">
    <property type="term" value="C:cytosol"/>
    <property type="evidence" value="ECO:0007669"/>
    <property type="project" value="TreeGrafter"/>
</dbReference>
<keyword evidence="4" id="KW-0220">Diaminopimelate biosynthesis</keyword>
<dbReference type="STRING" id="295069.SAMN05421856_108122"/>
<evidence type="ECO:0000313" key="15">
    <source>
        <dbReference type="Proteomes" id="UP000199450"/>
    </source>
</evidence>
<evidence type="ECO:0000256" key="10">
    <source>
        <dbReference type="ARBA" id="ARBA00049080"/>
    </source>
</evidence>
<dbReference type="SUPFAM" id="SSF55347">
    <property type="entry name" value="Glyceraldehyde-3-phosphate dehydrogenase-like, C-terminal domain"/>
    <property type="match status" value="1"/>
</dbReference>
<comment type="similarity">
    <text evidence="1">Belongs to the DapB family.</text>
</comment>
<evidence type="ECO:0000256" key="2">
    <source>
        <dbReference type="ARBA" id="ARBA00022605"/>
    </source>
</evidence>
<evidence type="ECO:0000256" key="3">
    <source>
        <dbReference type="ARBA" id="ARBA00022857"/>
    </source>
</evidence>
<evidence type="ECO:0000256" key="1">
    <source>
        <dbReference type="ARBA" id="ARBA00006642"/>
    </source>
</evidence>
<dbReference type="GO" id="GO:0008839">
    <property type="term" value="F:4-hydroxy-tetrahydrodipicolinate reductase"/>
    <property type="evidence" value="ECO:0007669"/>
    <property type="project" value="UniProtKB-EC"/>
</dbReference>
<organism evidence="14 15">
    <name type="scientific">Chryseobacterium taichungense</name>
    <dbReference type="NCBI Taxonomy" id="295069"/>
    <lineage>
        <taxon>Bacteria</taxon>
        <taxon>Pseudomonadati</taxon>
        <taxon>Bacteroidota</taxon>
        <taxon>Flavobacteriia</taxon>
        <taxon>Flavobacteriales</taxon>
        <taxon>Weeksellaceae</taxon>
        <taxon>Chryseobacterium group</taxon>
        <taxon>Chryseobacterium</taxon>
    </lineage>
</organism>
<feature type="domain" description="Dihydrodipicolinate reductase N-terminal" evidence="12">
    <location>
        <begin position="23"/>
        <end position="150"/>
    </location>
</feature>
<evidence type="ECO:0000256" key="4">
    <source>
        <dbReference type="ARBA" id="ARBA00022915"/>
    </source>
</evidence>
<dbReference type="InterPro" id="IPR036291">
    <property type="entry name" value="NAD(P)-bd_dom_sf"/>
</dbReference>
<dbReference type="GO" id="GO:0019877">
    <property type="term" value="P:diaminopimelate biosynthetic process"/>
    <property type="evidence" value="ECO:0007669"/>
    <property type="project" value="UniProtKB-KW"/>
</dbReference>
<dbReference type="Proteomes" id="UP000199450">
    <property type="component" value="Unassembled WGS sequence"/>
</dbReference>
<dbReference type="EMBL" id="FOBV01000008">
    <property type="protein sequence ID" value="SEM90926.1"/>
    <property type="molecule type" value="Genomic_DNA"/>
</dbReference>
<keyword evidence="3" id="KW-0521">NADP</keyword>
<proteinExistence type="inferred from homology"/>
<dbReference type="AlphaFoldDB" id="A0A1H8C7A4"/>
<dbReference type="InterPro" id="IPR000846">
    <property type="entry name" value="DapB_N"/>
</dbReference>
<evidence type="ECO:0000259" key="13">
    <source>
        <dbReference type="Pfam" id="PF05173"/>
    </source>
</evidence>
<reference evidence="15" key="1">
    <citation type="submission" date="2016-10" db="EMBL/GenBank/DDBJ databases">
        <authorList>
            <person name="Varghese N."/>
            <person name="Submissions S."/>
        </authorList>
    </citation>
    <scope>NUCLEOTIDE SEQUENCE [LARGE SCALE GENOMIC DNA]</scope>
    <source>
        <strain evidence="15">DSM 17453</strain>
    </source>
</reference>
<evidence type="ECO:0000256" key="6">
    <source>
        <dbReference type="ARBA" id="ARBA00023027"/>
    </source>
</evidence>
<dbReference type="SUPFAM" id="SSF51735">
    <property type="entry name" value="NAD(P)-binding Rossmann-fold domains"/>
    <property type="match status" value="1"/>
</dbReference>
<name>A0A1H8C7A4_9FLAO</name>
<gene>
    <name evidence="14" type="ORF">SAMN05421856_108122</name>
</gene>
<comment type="catalytic activity">
    <reaction evidence="11">
        <text>(S)-2,3,4,5-tetrahydrodipicolinate + NAD(+) + H2O = (2S,4S)-4-hydroxy-2,3,4,5-tetrahydrodipicolinate + NADH + H(+)</text>
        <dbReference type="Rhea" id="RHEA:35323"/>
        <dbReference type="ChEBI" id="CHEBI:15377"/>
        <dbReference type="ChEBI" id="CHEBI:15378"/>
        <dbReference type="ChEBI" id="CHEBI:16845"/>
        <dbReference type="ChEBI" id="CHEBI:57540"/>
        <dbReference type="ChEBI" id="CHEBI:57945"/>
        <dbReference type="ChEBI" id="CHEBI:67139"/>
        <dbReference type="EC" id="1.17.1.8"/>
    </reaction>
</comment>
<accession>A0A1H8C7A4</accession>
<dbReference type="PIRSF" id="PIRSF000161">
    <property type="entry name" value="DHPR"/>
    <property type="match status" value="1"/>
</dbReference>